<dbReference type="AlphaFoldDB" id="A0A061B2J0"/>
<name>A0A061B2J0_RHOTO</name>
<dbReference type="OrthoDB" id="1734943at2759"/>
<evidence type="ECO:0000313" key="2">
    <source>
        <dbReference type="EMBL" id="CDR44139.1"/>
    </source>
</evidence>
<feature type="region of interest" description="Disordered" evidence="1">
    <location>
        <begin position="242"/>
        <end position="267"/>
    </location>
</feature>
<feature type="region of interest" description="Disordered" evidence="1">
    <location>
        <begin position="660"/>
        <end position="698"/>
    </location>
</feature>
<feature type="region of interest" description="Disordered" evidence="1">
    <location>
        <begin position="1"/>
        <end position="210"/>
    </location>
</feature>
<evidence type="ECO:0000256" key="1">
    <source>
        <dbReference type="SAM" id="MobiDB-lite"/>
    </source>
</evidence>
<reference evidence="2" key="1">
    <citation type="journal article" date="2014" name="Genome Announc.">
        <title>Draft genome sequence of Rhodosporidium toruloides CECT1137, an oleaginous yeast of biotechnological interest.</title>
        <authorList>
            <person name="Morin N."/>
            <person name="Calcas X."/>
            <person name="Devillers H."/>
            <person name="Durrens P."/>
            <person name="Sherman D.J."/>
            <person name="Nicaud J.-M."/>
            <person name="Neuveglise C."/>
        </authorList>
    </citation>
    <scope>NUCLEOTIDE SEQUENCE</scope>
    <source>
        <strain evidence="2">CECT1137</strain>
    </source>
</reference>
<feature type="compositionally biased region" description="Low complexity" evidence="1">
    <location>
        <begin position="743"/>
        <end position="762"/>
    </location>
</feature>
<feature type="region of interest" description="Disordered" evidence="1">
    <location>
        <begin position="743"/>
        <end position="796"/>
    </location>
</feature>
<feature type="compositionally biased region" description="Low complexity" evidence="1">
    <location>
        <begin position="86"/>
        <end position="112"/>
    </location>
</feature>
<feature type="compositionally biased region" description="Low complexity" evidence="1">
    <location>
        <begin position="556"/>
        <end position="577"/>
    </location>
</feature>
<feature type="region of interest" description="Disordered" evidence="1">
    <location>
        <begin position="544"/>
        <end position="577"/>
    </location>
</feature>
<feature type="compositionally biased region" description="Acidic residues" evidence="1">
    <location>
        <begin position="767"/>
        <end position="780"/>
    </location>
</feature>
<gene>
    <name evidence="2" type="ORF">RHTO0S_09e00452g</name>
</gene>
<protein>
    <submittedName>
        <fullName evidence="2">RHTO0S09e00452g1_1</fullName>
    </submittedName>
</protein>
<feature type="compositionally biased region" description="Low complexity" evidence="1">
    <location>
        <begin position="8"/>
        <end position="24"/>
    </location>
</feature>
<feature type="compositionally biased region" description="Polar residues" evidence="1">
    <location>
        <begin position="135"/>
        <end position="144"/>
    </location>
</feature>
<sequence>MVALKSKTLSLPHLSLSRTSSPSRPSQPPTPSSAAPSPTDPVPQTQPQSQGQGKARSVSPKSRTTDLVPLQQPVPTKPPRRSSIGASLAALTSRSSSPSTASPTTQAPKSPSVPAGLHISPASSPAPASAEESTNPRPTRTLSENKAPALAQGIKPSRSASSSGSGKKRSKSTDRSARPSAFTPADATSQADKEKDPQVRGGWKAGGLMASFGRSGRGLALGHSQSQPGTSRATATAVIGAGSLPPNGLPSPSIPSTATLGGSASGTATPSTAATLAAGGTGVQLHQLAESYVGKVSLRLGEAVNKVFLPMPTGPGGIVDKNAEKQEGAYGGSAVVVKGRPAPRVARAKEVGEIIAAELQAALHDPYLLRTLLRSSVLKALSLFLTRLSALLLVPSPSDPALVPACFTAPRTCKEADSLPLPLRFNLQIVRCASQVKRALAIVADPSSGFPHFVEETLKPWRAKLAELMNRVMGPLVQSARLAVAETSLRAKVEGATSAEGCACADGQGVTGAAAVACGGGGAGASAASTLGLTGLSALPPSATHLKPSATSQLRSLSLGRSASPAPSGSSTALPGLTSATGAATAGPAWLRDLSCRLEAFARLVARLECAGDADKWIVSVATTACWKGMLNLSARSIGAVDTGGEVGAAEKERPVSRRGLLGGVGIKKTPSPPQSPPLPSVDMAGAPHAHSHGHTAPSPADVAFVRLLSDLELLEARLQAFLVASLSTPATVLAPSFAASSAESCPASSHSTTGCGLCRTGRTFDDESSDSSDSEDDGEVDHPRGGAAPSEPKRESRLVLSAMREAMQALSAMVVVVRASRDPVVVKLALQGPTVDEKVASAQPMTPSAMFALSAPTPSTTITVVAPSCSLSPSCPTLHSALLTLPPLILLHLLASRVSSATGFRLPHEVWALRNGWAEYASELRGFAAGEEWAQEVAWEMHNEVERVLRGEKEKEGMGEATWRKGDKAALEALKVAAVKNGGGSGGGGGNARD</sequence>
<organism evidence="2">
    <name type="scientific">Rhodotorula toruloides</name>
    <name type="common">Yeast</name>
    <name type="synonym">Rhodosporidium toruloides</name>
    <dbReference type="NCBI Taxonomy" id="5286"/>
    <lineage>
        <taxon>Eukaryota</taxon>
        <taxon>Fungi</taxon>
        <taxon>Dikarya</taxon>
        <taxon>Basidiomycota</taxon>
        <taxon>Pucciniomycotina</taxon>
        <taxon>Microbotryomycetes</taxon>
        <taxon>Sporidiobolales</taxon>
        <taxon>Sporidiobolaceae</taxon>
        <taxon>Rhodotorula</taxon>
    </lineage>
</organism>
<feature type="compositionally biased region" description="Pro residues" evidence="1">
    <location>
        <begin position="671"/>
        <end position="680"/>
    </location>
</feature>
<accession>A0A061B2J0</accession>
<dbReference type="EMBL" id="LK052944">
    <property type="protein sequence ID" value="CDR44139.1"/>
    <property type="molecule type" value="Genomic_DNA"/>
</dbReference>
<feature type="compositionally biased region" description="Low complexity" evidence="1">
    <location>
        <begin position="120"/>
        <end position="133"/>
    </location>
</feature>
<proteinExistence type="predicted"/>
<feature type="compositionally biased region" description="Low complexity" evidence="1">
    <location>
        <begin position="254"/>
        <end position="267"/>
    </location>
</feature>